<feature type="region of interest" description="Disordered" evidence="1">
    <location>
        <begin position="1579"/>
        <end position="1605"/>
    </location>
</feature>
<feature type="region of interest" description="Disordered" evidence="1">
    <location>
        <begin position="1411"/>
        <end position="1510"/>
    </location>
</feature>
<name>A0A8X6UB13_NEPPI</name>
<evidence type="ECO:0000313" key="2">
    <source>
        <dbReference type="EMBL" id="GFU11765.1"/>
    </source>
</evidence>
<feature type="region of interest" description="Disordered" evidence="1">
    <location>
        <begin position="1050"/>
        <end position="1292"/>
    </location>
</feature>
<dbReference type="OrthoDB" id="5877502at2759"/>
<reference evidence="2" key="1">
    <citation type="submission" date="2020-08" db="EMBL/GenBank/DDBJ databases">
        <title>Multicomponent nature underlies the extraordinary mechanical properties of spider dragline silk.</title>
        <authorList>
            <person name="Kono N."/>
            <person name="Nakamura H."/>
            <person name="Mori M."/>
            <person name="Yoshida Y."/>
            <person name="Ohtoshi R."/>
            <person name="Malay A.D."/>
            <person name="Moran D.A.P."/>
            <person name="Tomita M."/>
            <person name="Numata K."/>
            <person name="Arakawa K."/>
        </authorList>
    </citation>
    <scope>NUCLEOTIDE SEQUENCE</scope>
</reference>
<sequence length="1724" mass="197176">MDLRNTRNPSRITRGRGRSRNVDNLHVINTSLSSPIANTSELSKAVTTFPKIVSESKELKGVKTFVHKTCGKSRPFALQKCSTTYMKKKINAAKNFLQVKEFPLSPVKKHVLSNNLEENLPVDKKSSNTAHISDKSVGCLDFKKTDKAVSNPKLNLAKNTSVSERNDAFVRHENTNSSWVPVETKKRTSISKELPVEAKKETVVTKESTSSPRVLEKNRKCDSPRNSLTDKKKSPPVRKERSRRMSMDFSHERMHRYSNSSRHFLSRQEEERYYRDKYSRKSKTRSRDYEREHSRYYRESYSYQSQRKIHEQKKPIHEEMEVLEEISDIPLEEDFEEVETASVEDINRPTEIPVGFRKYKLKYLNFKQFSFFKPKVYCIDQERTIVSCLNVRENESVEVDVVSEVECDDHEIVEVNSRKSENKNTVQDHKSVEKEKTSIKPPCDKENNEFKSITAKVNNENVIGNEAVMDTFCENNVAISIREEFEETGKQNNLEANVAGDSVGLIPTGETLNEDVSESSVAKPKIMEPQKVILNSKIYYTCIPESESSDFYQGSSLVQNYLNEWESHLIGLEYVIEIRDTSNNSQVKKYYCGLCEEDIHNGNNTGRLITDHVTSYNHGSLSMAKHFPSCGYKFSKNVDSFISGFVLQKCCEEINQKLGYFLMCITTDGYFQKKKKEIDKLLNNIVHWSETNMKVDATVYLNNFNSIISKEILQLTNDMVNKISPGEEISTFITSRNESAQDLRKKKARNSKKAVDHHALSCNDTGTTDNLVNTGRNLIVLTPQYQPLLKCPTVPLTPVRSNLLHVVTHEISTQGLNQTIPALDVSSQETTSVFENEELSDKNREMASPALGNVPNVNSFRPVSKKANSFRKYRTTSKTSSKVNINIKKEMQSVRTVRKIGESSGDITISLESKNFENSEINVSDDEPEVKNEPVEINENYKITESIQQFPAENFESEFSDTADVFNIIPPQDYSVEKETSKNKCKAKHRTHQKTTQHSKYCLKRILGKSSKFAKESSVKKESNDSEEDVITLNETFESDLLREIKDLSPVDSAASSGSRKITSPLKTCYSPDPYRRHSRLSGRRHSRSPYRRRSRSPRRRRDGSYRRHSRSPFGRLNRRYSRSPARRYSRSPVRRRSRTPRRRSRSPLRRRSRSPMRRYSRSPVRRHSRSPFRRHSRSPFRRRSRSPSWRGGRLANRKRSRSPYRRISRSPTHGRSSFKNILASPPRRLTVAGSPLLYEKNSRSPLRKESERFDPDKGFRSNSRSSFYKDSVHSSEPHGEFESLKHTHHPDPLMPVLEKEVVDLDPISDEDESTYFNTMERPQHMEEIKKLPEPTRSMVIQLLREFSVSKVNPSDPVFNEIMQLVNEHNSKFQLFMAQHNSFNDISNQVGNSNMPLRGANLQQYLMSNTRGNECTSRSPAFTTASPSFQPPHPLGASFSSARPDSFIQPPFQPRNKEQHAPLQPTVASSLAPHPKTFGSASHPEPSLLPQHYDTFPPCSDPPNFPPNLGSEVMFNDLKATVSKLFGADCRENEDTQLPLHEFMPEHGSEKWPLNRQLPPNPVRHFQCFGSKKVIEDKEDSDFRNLSKGPMDSQDKSLMRPGRGNSGPYFSDNNTQKLHIPPPDAKVSFCDGPHAPMHKNLFPVVTSSAIFEHDPEDSQKSVVDAKFSLAQRLAAVLVKVGMVDVPGPLLQEMLMKIGAFSPNPPQDISEMEISEILKKLGYVT</sequence>
<dbReference type="Proteomes" id="UP000887013">
    <property type="component" value="Unassembled WGS sequence"/>
</dbReference>
<dbReference type="EMBL" id="BMAW01029396">
    <property type="protein sequence ID" value="GFU11765.1"/>
    <property type="molecule type" value="Genomic_DNA"/>
</dbReference>
<feature type="compositionally biased region" description="Basic and acidic residues" evidence="1">
    <location>
        <begin position="1241"/>
        <end position="1260"/>
    </location>
</feature>
<proteinExistence type="predicted"/>
<gene>
    <name evidence="2" type="primary">AVEN_150145_1</name>
    <name evidence="2" type="ORF">NPIL_20581</name>
</gene>
<accession>A0A8X6UB13</accession>
<feature type="compositionally biased region" description="Basic residues" evidence="1">
    <location>
        <begin position="1077"/>
        <end position="1186"/>
    </location>
</feature>
<protein>
    <submittedName>
        <fullName evidence="2">Uncharacterized protein</fullName>
    </submittedName>
</protein>
<organism evidence="2 3">
    <name type="scientific">Nephila pilipes</name>
    <name type="common">Giant wood spider</name>
    <name type="synonym">Nephila maculata</name>
    <dbReference type="NCBI Taxonomy" id="299642"/>
    <lineage>
        <taxon>Eukaryota</taxon>
        <taxon>Metazoa</taxon>
        <taxon>Ecdysozoa</taxon>
        <taxon>Arthropoda</taxon>
        <taxon>Chelicerata</taxon>
        <taxon>Arachnida</taxon>
        <taxon>Araneae</taxon>
        <taxon>Araneomorphae</taxon>
        <taxon>Entelegynae</taxon>
        <taxon>Araneoidea</taxon>
        <taxon>Nephilidae</taxon>
        <taxon>Nephila</taxon>
    </lineage>
</organism>
<feature type="compositionally biased region" description="Polar residues" evidence="1">
    <location>
        <begin position="1054"/>
        <end position="1066"/>
    </location>
</feature>
<evidence type="ECO:0000256" key="1">
    <source>
        <dbReference type="SAM" id="MobiDB-lite"/>
    </source>
</evidence>
<comment type="caution">
    <text evidence="2">The sequence shown here is derived from an EMBL/GenBank/DDBJ whole genome shotgun (WGS) entry which is preliminary data.</text>
</comment>
<evidence type="ECO:0000313" key="3">
    <source>
        <dbReference type="Proteomes" id="UP000887013"/>
    </source>
</evidence>
<feature type="compositionally biased region" description="Polar residues" evidence="1">
    <location>
        <begin position="1411"/>
        <end position="1428"/>
    </location>
</feature>
<keyword evidence="3" id="KW-1185">Reference proteome</keyword>
<feature type="compositionally biased region" description="Basic and acidic residues" evidence="1">
    <location>
        <begin position="214"/>
        <end position="252"/>
    </location>
</feature>
<feature type="compositionally biased region" description="Basic residues" evidence="1">
    <location>
        <begin position="1196"/>
        <end position="1209"/>
    </location>
</feature>
<feature type="region of interest" description="Disordered" evidence="1">
    <location>
        <begin position="197"/>
        <end position="269"/>
    </location>
</feature>
<feature type="compositionally biased region" description="Basic and acidic residues" evidence="1">
    <location>
        <begin position="1271"/>
        <end position="1292"/>
    </location>
</feature>
<feature type="region of interest" description="Disordered" evidence="1">
    <location>
        <begin position="419"/>
        <end position="445"/>
    </location>
</feature>